<dbReference type="PANTHER" id="PTHR10920">
    <property type="entry name" value="RIBOSOMAL RNA METHYLTRANSFERASE"/>
    <property type="match status" value="1"/>
</dbReference>
<feature type="binding site" evidence="5">
    <location>
        <position position="93"/>
    </location>
    <ligand>
        <name>S-adenosyl-L-methionine</name>
        <dbReference type="ChEBI" id="CHEBI:59789"/>
    </ligand>
</feature>
<evidence type="ECO:0000256" key="3">
    <source>
        <dbReference type="ARBA" id="ARBA00022679"/>
    </source>
</evidence>
<comment type="subcellular location">
    <subcellularLocation>
        <location evidence="5">Cytoplasm</location>
    </subcellularLocation>
</comment>
<reference evidence="8 9" key="1">
    <citation type="submission" date="2008-10" db="EMBL/GenBank/DDBJ databases">
        <authorList>
            <person name="Fulton L."/>
            <person name="Clifton S."/>
            <person name="Fulton B."/>
            <person name="Xu J."/>
            <person name="Minx P."/>
            <person name="Pepin K.H."/>
            <person name="Johnson M."/>
            <person name="Bhonagiri V."/>
            <person name="Nash W.E."/>
            <person name="Mardis E.R."/>
            <person name="Wilson R.K."/>
        </authorList>
    </citation>
    <scope>NUCLEOTIDE SEQUENCE [LARGE SCALE GENOMIC DNA]</scope>
    <source>
        <strain evidence="8 9">DSM 2375</strain>
    </source>
</reference>
<dbReference type="PANTHER" id="PTHR10920:SF13">
    <property type="entry name" value="PRE-RRNA 2'-O-RIBOSE RNA METHYLTRANSFERASE FTSJ3"/>
    <property type="match status" value="1"/>
</dbReference>
<dbReference type="Gene3D" id="3.40.50.150">
    <property type="entry name" value="Vaccinia Virus protein VP39"/>
    <property type="match status" value="1"/>
</dbReference>
<comment type="function">
    <text evidence="5">Specifically methylates the uridine in position 2552 of 23S rRNA at the 2'-O position of the ribose in the fully assembled 50S ribosomal subunit.</text>
</comment>
<dbReference type="GO" id="GO:0008650">
    <property type="term" value="F:rRNA (uridine-2'-O-)-methyltransferase activity"/>
    <property type="evidence" value="ECO:0007669"/>
    <property type="project" value="UniProtKB-UniRule"/>
</dbReference>
<feature type="domain" description="Ribosomal RNA methyltransferase FtsJ" evidence="7">
    <location>
        <begin position="23"/>
        <end position="200"/>
    </location>
</feature>
<dbReference type="InterPro" id="IPR050082">
    <property type="entry name" value="RNA_methyltr_RlmE"/>
</dbReference>
<evidence type="ECO:0000313" key="8">
    <source>
        <dbReference type="EMBL" id="EEE42667.1"/>
    </source>
</evidence>
<comment type="catalytic activity">
    <reaction evidence="5">
        <text>uridine(2552) in 23S rRNA + S-adenosyl-L-methionine = 2'-O-methyluridine(2552) in 23S rRNA + S-adenosyl-L-homocysteine + H(+)</text>
        <dbReference type="Rhea" id="RHEA:42720"/>
        <dbReference type="Rhea" id="RHEA-COMP:10202"/>
        <dbReference type="Rhea" id="RHEA-COMP:10203"/>
        <dbReference type="ChEBI" id="CHEBI:15378"/>
        <dbReference type="ChEBI" id="CHEBI:57856"/>
        <dbReference type="ChEBI" id="CHEBI:59789"/>
        <dbReference type="ChEBI" id="CHEBI:65315"/>
        <dbReference type="ChEBI" id="CHEBI:74478"/>
        <dbReference type="EC" id="2.1.1.166"/>
    </reaction>
</comment>
<organism evidence="8 9">
    <name type="scientific">Methanobrevibacter smithii DSM 2375</name>
    <dbReference type="NCBI Taxonomy" id="483214"/>
    <lineage>
        <taxon>Archaea</taxon>
        <taxon>Methanobacteriati</taxon>
        <taxon>Methanobacteriota</taxon>
        <taxon>Methanomada group</taxon>
        <taxon>Methanobacteria</taxon>
        <taxon>Methanobacteriales</taxon>
        <taxon>Methanobacteriaceae</taxon>
        <taxon>Methanobrevibacter</taxon>
    </lineage>
</organism>
<evidence type="ECO:0000256" key="2">
    <source>
        <dbReference type="ARBA" id="ARBA00022603"/>
    </source>
</evidence>
<comment type="similarity">
    <text evidence="5">Belongs to the class I-like SAM-binding methyltransferase superfamily. RNA methyltransferase RlmE family.</text>
</comment>
<keyword evidence="2 5" id="KW-0489">Methyltransferase</keyword>
<dbReference type="InterPro" id="IPR015507">
    <property type="entry name" value="rRNA-MeTfrase_E"/>
</dbReference>
<dbReference type="EC" id="2.1.1.166" evidence="5"/>
<dbReference type="PIRSF" id="PIRSF005461">
    <property type="entry name" value="23S_rRNA_mtase"/>
    <property type="match status" value="1"/>
</dbReference>
<dbReference type="GO" id="GO:0005737">
    <property type="term" value="C:cytoplasm"/>
    <property type="evidence" value="ECO:0007669"/>
    <property type="project" value="UniProtKB-SubCell"/>
</dbReference>
<feature type="binding site" evidence="5">
    <location>
        <position position="75"/>
    </location>
    <ligand>
        <name>S-adenosyl-L-methionine</name>
        <dbReference type="ChEBI" id="CHEBI:59789"/>
    </ligand>
</feature>
<keyword evidence="5" id="KW-0963">Cytoplasm</keyword>
<evidence type="ECO:0000256" key="6">
    <source>
        <dbReference type="PIRSR" id="PIRSR005461-1"/>
    </source>
</evidence>
<accession>B9AGS7</accession>
<dbReference type="InterPro" id="IPR029063">
    <property type="entry name" value="SAM-dependent_MTases_sf"/>
</dbReference>
<comment type="caution">
    <text evidence="8">The sequence shown here is derived from an EMBL/GenBank/DDBJ whole genome shotgun (WGS) entry which is preliminary data.</text>
</comment>
<keyword evidence="4 5" id="KW-0949">S-adenosyl-L-methionine</keyword>
<evidence type="ECO:0000256" key="1">
    <source>
        <dbReference type="ARBA" id="ARBA00022552"/>
    </source>
</evidence>
<keyword evidence="1 5" id="KW-0698">rRNA processing</keyword>
<gene>
    <name evidence="5" type="primary">rlmE</name>
    <name evidence="8" type="synonym">rrmJ</name>
    <name evidence="8" type="ORF">METSMIALI_01585</name>
</gene>
<proteinExistence type="inferred from homology"/>
<evidence type="ECO:0000256" key="4">
    <source>
        <dbReference type="ARBA" id="ARBA00022691"/>
    </source>
</evidence>
<feature type="active site" description="Proton acceptor" evidence="5 6">
    <location>
        <position position="157"/>
    </location>
</feature>
<dbReference type="AlphaFoldDB" id="B9AGS7"/>
<feature type="binding site" evidence="5">
    <location>
        <position position="57"/>
    </location>
    <ligand>
        <name>S-adenosyl-L-methionine</name>
        <dbReference type="ChEBI" id="CHEBI:59789"/>
    </ligand>
</feature>
<evidence type="ECO:0000256" key="5">
    <source>
        <dbReference type="HAMAP-Rule" id="MF_01547"/>
    </source>
</evidence>
<evidence type="ECO:0000313" key="9">
    <source>
        <dbReference type="Proteomes" id="UP000003489"/>
    </source>
</evidence>
<feature type="binding site" evidence="5">
    <location>
        <position position="55"/>
    </location>
    <ligand>
        <name>S-adenosyl-L-methionine</name>
        <dbReference type="ChEBI" id="CHEBI:59789"/>
    </ligand>
</feature>
<name>B9AGS7_METSM</name>
<dbReference type="Proteomes" id="UP000003489">
    <property type="component" value="Unassembled WGS sequence"/>
</dbReference>
<dbReference type="HAMAP" id="MF_01547">
    <property type="entry name" value="RNA_methyltr_E"/>
    <property type="match status" value="1"/>
</dbReference>
<dbReference type="SUPFAM" id="SSF53335">
    <property type="entry name" value="S-adenosyl-L-methionine-dependent methyltransferases"/>
    <property type="match status" value="1"/>
</dbReference>
<keyword evidence="3 5" id="KW-0808">Transferase</keyword>
<dbReference type="HOGENOM" id="CLU_009422_4_4_2"/>
<dbReference type="PATRIC" id="fig|483214.13.peg.1521"/>
<dbReference type="RefSeq" id="WP_004036713.1">
    <property type="nucleotide sequence ID" value="NZ_DS996913.1"/>
</dbReference>
<sequence>MGSRWQMEKKHDPYYKKAKKEDYRSRASYKIKQLDKKFKLIKEGDTVVDLGAAPGGWSQVALEKVGEEGLVIGVDLNRIKPFPEENFHGIRGDFTTTEVQEKVMNLIGGKAKVIISDASPSLCGIKNIDQLRSIDLTNTVIGIADNILEPKGNLVMKVFQGPEYKDMLTRLKKKYRQVKTTKPPSSRKKSSEMYVVGLDFKPKKIKKVKIKDYCMLQ</sequence>
<dbReference type="OrthoDB" id="26307at2157"/>
<dbReference type="EMBL" id="ABYW01000018">
    <property type="protein sequence ID" value="EEE42667.1"/>
    <property type="molecule type" value="Genomic_DNA"/>
</dbReference>
<reference evidence="8 9" key="2">
    <citation type="submission" date="2008-11" db="EMBL/GenBank/DDBJ databases">
        <title>Draft genome sequence of Methanobrevibacter smithii (DSM 2375).</title>
        <authorList>
            <person name="Sudarsanam P."/>
            <person name="Ley R."/>
            <person name="Guruge J."/>
            <person name="Turnbaugh P.J."/>
            <person name="Mahowald M."/>
            <person name="Liep D."/>
            <person name="Gordon J."/>
        </authorList>
    </citation>
    <scope>NUCLEOTIDE SEQUENCE [LARGE SCALE GENOMIC DNA]</scope>
    <source>
        <strain evidence="8 9">DSM 2375</strain>
    </source>
</reference>
<dbReference type="Pfam" id="PF01728">
    <property type="entry name" value="FtsJ"/>
    <property type="match status" value="1"/>
</dbReference>
<evidence type="ECO:0000259" key="7">
    <source>
        <dbReference type="Pfam" id="PF01728"/>
    </source>
</evidence>
<protein>
    <recommendedName>
        <fullName evidence="5">Ribosomal RNA large subunit methyltransferase E</fullName>
        <ecNumber evidence="5">2.1.1.166</ecNumber>
    </recommendedName>
    <alternativeName>
        <fullName evidence="5">23S rRNA Um2552 methyltransferase</fullName>
    </alternativeName>
    <alternativeName>
        <fullName evidence="5">rRNA (uridine-2'-O-)-methyltransferase</fullName>
    </alternativeName>
</protein>
<dbReference type="InterPro" id="IPR002877">
    <property type="entry name" value="RNA_MeTrfase_FtsJ_dom"/>
</dbReference>
<feature type="binding site" evidence="5">
    <location>
        <position position="117"/>
    </location>
    <ligand>
        <name>S-adenosyl-L-methionine</name>
        <dbReference type="ChEBI" id="CHEBI:59789"/>
    </ligand>
</feature>